<dbReference type="Gene3D" id="2.40.160.10">
    <property type="entry name" value="Porin"/>
    <property type="match status" value="1"/>
</dbReference>
<dbReference type="InterPro" id="IPR023614">
    <property type="entry name" value="Porin_dom_sf"/>
</dbReference>
<dbReference type="InterPro" id="IPR033900">
    <property type="entry name" value="Gram_neg_porin_domain"/>
</dbReference>
<dbReference type="SUPFAM" id="SSF56935">
    <property type="entry name" value="Porins"/>
    <property type="match status" value="1"/>
</dbReference>
<feature type="signal peptide" evidence="1">
    <location>
        <begin position="1"/>
        <end position="21"/>
    </location>
</feature>
<comment type="caution">
    <text evidence="3">The sequence shown here is derived from an EMBL/GenBank/DDBJ whole genome shotgun (WGS) entry which is preliminary data.</text>
</comment>
<proteinExistence type="predicted"/>
<evidence type="ECO:0000313" key="4">
    <source>
        <dbReference type="Proteomes" id="UP001205601"/>
    </source>
</evidence>
<protein>
    <submittedName>
        <fullName evidence="3">Porin</fullName>
    </submittedName>
</protein>
<accession>A0ABT2NM73</accession>
<dbReference type="Proteomes" id="UP001205601">
    <property type="component" value="Unassembled WGS sequence"/>
</dbReference>
<name>A0ABT2NM73_9RHOB</name>
<keyword evidence="4" id="KW-1185">Reference proteome</keyword>
<gene>
    <name evidence="3" type="ORF">N5I32_09875</name>
</gene>
<feature type="chain" id="PRO_5045563160" evidence="1">
    <location>
        <begin position="22"/>
        <end position="303"/>
    </location>
</feature>
<organism evidence="3 4">
    <name type="scientific">Albidovulum sediminis</name>
    <dbReference type="NCBI Taxonomy" id="3066345"/>
    <lineage>
        <taxon>Bacteria</taxon>
        <taxon>Pseudomonadati</taxon>
        <taxon>Pseudomonadota</taxon>
        <taxon>Alphaproteobacteria</taxon>
        <taxon>Rhodobacterales</taxon>
        <taxon>Paracoccaceae</taxon>
        <taxon>Albidovulum</taxon>
    </lineage>
</organism>
<dbReference type="Pfam" id="PF13609">
    <property type="entry name" value="Porin_4"/>
    <property type="match status" value="1"/>
</dbReference>
<evidence type="ECO:0000256" key="1">
    <source>
        <dbReference type="SAM" id="SignalP"/>
    </source>
</evidence>
<sequence>MTYATSVAAALLAALPAISHAQDFSGAVTLGYGDSDVSDVDQDITTRTFDGRLDVGFGNGFSFGARFDRIDGSLDGVSGDVTGDLFGLGLDYAFGNGFAVGAYWEDASISIDGVPGDVSARSYGLSASYETAGMEFGGYYGDKSSDLLSGIDAEDYGLTFRYNASEQFLLGGNFGRTNLSAGGTSVDLDMIGVAGSYAFSEQWAAFAGVSRTSVDLADLDITTMGLGVSYDFSAATSFGGIASLELARTEADLGGGDGSIDTIRLGFTIPFGANASKVPLNSVADSILNPSHAVLSSTVLSAF</sequence>
<dbReference type="EMBL" id="JAOCQF010000001">
    <property type="protein sequence ID" value="MCT8329820.1"/>
    <property type="molecule type" value="Genomic_DNA"/>
</dbReference>
<keyword evidence="1" id="KW-0732">Signal</keyword>
<dbReference type="RefSeq" id="WP_261495328.1">
    <property type="nucleotide sequence ID" value="NZ_JAOCQF010000001.1"/>
</dbReference>
<reference evidence="4" key="1">
    <citation type="submission" date="2023-07" db="EMBL/GenBank/DDBJ databases">
        <title>Defluviimonas sediminis sp. nov., isolated from mangrove sediment.</title>
        <authorList>
            <person name="Liu L."/>
            <person name="Li J."/>
            <person name="Huang Y."/>
            <person name="Pan J."/>
            <person name="Li M."/>
        </authorList>
    </citation>
    <scope>NUCLEOTIDE SEQUENCE [LARGE SCALE GENOMIC DNA]</scope>
    <source>
        <strain evidence="4">FT324</strain>
    </source>
</reference>
<evidence type="ECO:0000313" key="3">
    <source>
        <dbReference type="EMBL" id="MCT8329820.1"/>
    </source>
</evidence>
<feature type="domain" description="Porin" evidence="2">
    <location>
        <begin position="59"/>
        <end position="213"/>
    </location>
</feature>
<evidence type="ECO:0000259" key="2">
    <source>
        <dbReference type="Pfam" id="PF13609"/>
    </source>
</evidence>